<reference evidence="2 3" key="1">
    <citation type="submission" date="2020-08" db="EMBL/GenBank/DDBJ databases">
        <title>Genomic Encyclopedia of Type Strains, Phase IV (KMG-IV): sequencing the most valuable type-strain genomes for metagenomic binning, comparative biology and taxonomic classification.</title>
        <authorList>
            <person name="Goeker M."/>
        </authorList>
    </citation>
    <scope>NUCLEOTIDE SEQUENCE [LARGE SCALE GENOMIC DNA]</scope>
    <source>
        <strain evidence="2 3">DSM 11590</strain>
    </source>
</reference>
<dbReference type="PANTHER" id="PTHR42815">
    <property type="entry name" value="FAD-BINDING, PUTATIVE (AFU_ORTHOLOGUE AFUA_6G07600)-RELATED"/>
    <property type="match status" value="1"/>
</dbReference>
<sequence>MMTQPDTFPDLDSLYPPPSEAIQRAVLPHLIAFHRTYLEAATFFCLATGGADGLDASPRGGAPGFVKVLDDRTVAFADWPGNNRIESLRNLRQESRVALLFLFPGQLTFLRINGQARASTDAALLERLQEGGKTPKLGIVVQVDQVLFHCGKAISRARLWDPASQELTQDLPGIGQMKTALMGGDPSEAGAVEAQYRHAVTHDLY</sequence>
<protein>
    <recommendedName>
        <fullName evidence="1">Pyridoxamine 5'-phosphate oxidase N-terminal domain-containing protein</fullName>
    </recommendedName>
</protein>
<dbReference type="InterPro" id="IPR011576">
    <property type="entry name" value="Pyridox_Oxase_N"/>
</dbReference>
<accession>A0A7X0DPW7</accession>
<keyword evidence="3" id="KW-1185">Reference proteome</keyword>
<dbReference type="InterPro" id="IPR024029">
    <property type="entry name" value="Pyridox_Oxase_FMN-dep"/>
</dbReference>
<dbReference type="EMBL" id="JACIIX010000013">
    <property type="protein sequence ID" value="MBB6211712.1"/>
    <property type="molecule type" value="Genomic_DNA"/>
</dbReference>
<proteinExistence type="predicted"/>
<dbReference type="RefSeq" id="WP_221443549.1">
    <property type="nucleotide sequence ID" value="NZ_JACIIX010000013.1"/>
</dbReference>
<dbReference type="PANTHER" id="PTHR42815:SF2">
    <property type="entry name" value="FAD-BINDING, PUTATIVE (AFU_ORTHOLOGUE AFUA_6G07600)-RELATED"/>
    <property type="match status" value="1"/>
</dbReference>
<dbReference type="Proteomes" id="UP000544872">
    <property type="component" value="Unassembled WGS sequence"/>
</dbReference>
<evidence type="ECO:0000313" key="3">
    <source>
        <dbReference type="Proteomes" id="UP000544872"/>
    </source>
</evidence>
<dbReference type="SUPFAM" id="SSF50475">
    <property type="entry name" value="FMN-binding split barrel"/>
    <property type="match status" value="1"/>
</dbReference>
<evidence type="ECO:0000313" key="2">
    <source>
        <dbReference type="EMBL" id="MBB6211712.1"/>
    </source>
</evidence>
<feature type="domain" description="Pyridoxamine 5'-phosphate oxidase N-terminal" evidence="1">
    <location>
        <begin position="34"/>
        <end position="150"/>
    </location>
</feature>
<evidence type="ECO:0000259" key="1">
    <source>
        <dbReference type="Pfam" id="PF01243"/>
    </source>
</evidence>
<organism evidence="2 3">
    <name type="scientific">Novispirillum itersonii</name>
    <name type="common">Aquaspirillum itersonii</name>
    <dbReference type="NCBI Taxonomy" id="189"/>
    <lineage>
        <taxon>Bacteria</taxon>
        <taxon>Pseudomonadati</taxon>
        <taxon>Pseudomonadota</taxon>
        <taxon>Alphaproteobacteria</taxon>
        <taxon>Rhodospirillales</taxon>
        <taxon>Novispirillaceae</taxon>
        <taxon>Novispirillum</taxon>
    </lineage>
</organism>
<dbReference type="Pfam" id="PF01243">
    <property type="entry name" value="PNPOx_N"/>
    <property type="match status" value="1"/>
</dbReference>
<name>A0A7X0DPW7_NOVIT</name>
<gene>
    <name evidence="2" type="ORF">FHS48_003155</name>
</gene>
<dbReference type="Gene3D" id="2.30.110.10">
    <property type="entry name" value="Electron Transport, Fmn-binding Protein, Chain A"/>
    <property type="match status" value="1"/>
</dbReference>
<comment type="caution">
    <text evidence="2">The sequence shown here is derived from an EMBL/GenBank/DDBJ whole genome shotgun (WGS) entry which is preliminary data.</text>
</comment>
<dbReference type="InterPro" id="IPR012349">
    <property type="entry name" value="Split_barrel_FMN-bd"/>
</dbReference>
<dbReference type="NCBIfam" id="TIGR04025">
    <property type="entry name" value="PPOX_FMN_DR2398"/>
    <property type="match status" value="1"/>
</dbReference>
<dbReference type="AlphaFoldDB" id="A0A7X0DPW7"/>